<dbReference type="GO" id="GO:0005635">
    <property type="term" value="C:nuclear envelope"/>
    <property type="evidence" value="ECO:0007669"/>
    <property type="project" value="TreeGrafter"/>
</dbReference>
<dbReference type="GO" id="GO:0043495">
    <property type="term" value="F:protein-membrane adaptor activity"/>
    <property type="evidence" value="ECO:0007669"/>
    <property type="project" value="TreeGrafter"/>
</dbReference>
<feature type="compositionally biased region" description="Polar residues" evidence="5">
    <location>
        <begin position="82"/>
        <end position="93"/>
    </location>
</feature>
<dbReference type="PROSITE" id="PS51469">
    <property type="entry name" value="SUN"/>
    <property type="match status" value="1"/>
</dbReference>
<dbReference type="AlphaFoldDB" id="A0A8S0TS82"/>
<evidence type="ECO:0000256" key="5">
    <source>
        <dbReference type="SAM" id="MobiDB-lite"/>
    </source>
</evidence>
<keyword evidence="9" id="KW-1185">Reference proteome</keyword>
<organism evidence="8 9">
    <name type="scientific">Olea europaea subsp. europaea</name>
    <dbReference type="NCBI Taxonomy" id="158383"/>
    <lineage>
        <taxon>Eukaryota</taxon>
        <taxon>Viridiplantae</taxon>
        <taxon>Streptophyta</taxon>
        <taxon>Embryophyta</taxon>
        <taxon>Tracheophyta</taxon>
        <taxon>Spermatophyta</taxon>
        <taxon>Magnoliopsida</taxon>
        <taxon>eudicotyledons</taxon>
        <taxon>Gunneridae</taxon>
        <taxon>Pentapetalae</taxon>
        <taxon>asterids</taxon>
        <taxon>lamiids</taxon>
        <taxon>Lamiales</taxon>
        <taxon>Oleaceae</taxon>
        <taxon>Oleeae</taxon>
        <taxon>Olea</taxon>
    </lineage>
</organism>
<feature type="transmembrane region" description="Helical" evidence="6">
    <location>
        <begin position="107"/>
        <end position="128"/>
    </location>
</feature>
<feature type="region of interest" description="Disordered" evidence="5">
    <location>
        <begin position="44"/>
        <end position="101"/>
    </location>
</feature>
<dbReference type="EMBL" id="CACTIH010007277">
    <property type="protein sequence ID" value="CAA3007582.1"/>
    <property type="molecule type" value="Genomic_DNA"/>
</dbReference>
<comment type="caution">
    <text evidence="8">The sequence shown here is derived from an EMBL/GenBank/DDBJ whole genome shotgun (WGS) entry which is preliminary data.</text>
</comment>
<dbReference type="PANTHER" id="PTHR12911">
    <property type="entry name" value="SAD1/UNC-84-LIKE PROTEIN-RELATED"/>
    <property type="match status" value="1"/>
</dbReference>
<evidence type="ECO:0000256" key="1">
    <source>
        <dbReference type="ARBA" id="ARBA00004370"/>
    </source>
</evidence>
<feature type="domain" description="SUN" evidence="7">
    <location>
        <begin position="282"/>
        <end position="459"/>
    </location>
</feature>
<dbReference type="GO" id="GO:0016020">
    <property type="term" value="C:membrane"/>
    <property type="evidence" value="ECO:0007669"/>
    <property type="project" value="UniProtKB-SubCell"/>
</dbReference>
<keyword evidence="4 6" id="KW-0472">Membrane</keyword>
<dbReference type="InterPro" id="IPR012919">
    <property type="entry name" value="SUN_dom"/>
</dbReference>
<feature type="compositionally biased region" description="Polar residues" evidence="5">
    <location>
        <begin position="47"/>
        <end position="67"/>
    </location>
</feature>
<dbReference type="Gramene" id="OE9A118976T1">
    <property type="protein sequence ID" value="OE9A118976C1"/>
    <property type="gene ID" value="OE9A118976"/>
</dbReference>
<protein>
    <submittedName>
        <fullName evidence="8">SAD1 UNC-84 domain 1-like</fullName>
    </submittedName>
</protein>
<accession>A0A8S0TS82</accession>
<name>A0A8S0TS82_OLEEU</name>
<gene>
    <name evidence="8" type="ORF">OLEA9_A118976</name>
</gene>
<evidence type="ECO:0000256" key="3">
    <source>
        <dbReference type="ARBA" id="ARBA00022989"/>
    </source>
</evidence>
<evidence type="ECO:0000313" key="8">
    <source>
        <dbReference type="EMBL" id="CAA3007582.1"/>
    </source>
</evidence>
<dbReference type="Proteomes" id="UP000594638">
    <property type="component" value="Unassembled WGS sequence"/>
</dbReference>
<evidence type="ECO:0000259" key="7">
    <source>
        <dbReference type="PROSITE" id="PS51469"/>
    </source>
</evidence>
<sequence>MSASTVSVTANTTSTRRRAVEKKQPSAGFDLAGDATQMVATAASPINPDTNTNNSSARLTAGGTSTGIHKDVIHVKKPPPNTTSGDQATTRRTGASRKSSKAEKPRWLTAISIITKNFVLLLALISLVQMIRWAVLKNSGHDTVGISAMSGDVDGKLAEIDKFVKKSLKAMQVQVEAIDRKYEKGISSVKKEFVEKLDNQGEKLDLKLKKLDERSELYEKFMGQFESKSLLSKEEFNDFFEEFRKSKKDGDNHGDEVSLDQIREYARNIIEKEIQRHAADGLGMVDYALASGGGKVMRHSEPFGKVTGSGSWLTNRNKAHADAAKMLRPSFGEPGQCFPLKGSSGFVQIKLRTAIIPEAVTLEHVAKSVAYDRSSAPKHCRVSGWLQGQDLTNPVIDTEKMFLLTEFTYDLDKSSAQTFNVLDSEASPVVDTIRLDFTSNHGSSSHTCIYRLRVHGKEPNSVSMMAMQS</sequence>
<dbReference type="OrthoDB" id="342281at2759"/>
<evidence type="ECO:0000256" key="6">
    <source>
        <dbReference type="SAM" id="Phobius"/>
    </source>
</evidence>
<evidence type="ECO:0000256" key="4">
    <source>
        <dbReference type="ARBA" id="ARBA00023136"/>
    </source>
</evidence>
<dbReference type="Gene3D" id="2.60.120.260">
    <property type="entry name" value="Galactose-binding domain-like"/>
    <property type="match status" value="1"/>
</dbReference>
<dbReference type="InterPro" id="IPR045119">
    <property type="entry name" value="SUN1-5"/>
</dbReference>
<comment type="subcellular location">
    <subcellularLocation>
        <location evidence="1">Membrane</location>
    </subcellularLocation>
</comment>
<reference evidence="8 9" key="1">
    <citation type="submission" date="2019-12" db="EMBL/GenBank/DDBJ databases">
        <authorList>
            <person name="Alioto T."/>
            <person name="Alioto T."/>
            <person name="Gomez Garrido J."/>
        </authorList>
    </citation>
    <scope>NUCLEOTIDE SEQUENCE [LARGE SCALE GENOMIC DNA]</scope>
</reference>
<evidence type="ECO:0000313" key="9">
    <source>
        <dbReference type="Proteomes" id="UP000594638"/>
    </source>
</evidence>
<proteinExistence type="predicted"/>
<keyword evidence="3 6" id="KW-1133">Transmembrane helix</keyword>
<feature type="region of interest" description="Disordered" evidence="5">
    <location>
        <begin position="1"/>
        <end position="24"/>
    </location>
</feature>
<keyword evidence="2 6" id="KW-0812">Transmembrane</keyword>
<dbReference type="PANTHER" id="PTHR12911:SF8">
    <property type="entry name" value="KLAROID PROTEIN-RELATED"/>
    <property type="match status" value="1"/>
</dbReference>
<dbReference type="Pfam" id="PF07738">
    <property type="entry name" value="Sad1_UNC"/>
    <property type="match status" value="1"/>
</dbReference>
<evidence type="ECO:0000256" key="2">
    <source>
        <dbReference type="ARBA" id="ARBA00022692"/>
    </source>
</evidence>
<feature type="compositionally biased region" description="Low complexity" evidence="5">
    <location>
        <begin position="1"/>
        <end position="14"/>
    </location>
</feature>